<reference evidence="4" key="1">
    <citation type="submission" date="2021-01" db="EMBL/GenBank/DDBJ databases">
        <title>Whole genome shotgun sequence of Rugosimonospora africana NBRC 104875.</title>
        <authorList>
            <person name="Komaki H."/>
            <person name="Tamura T."/>
        </authorList>
    </citation>
    <scope>NUCLEOTIDE SEQUENCE</scope>
    <source>
        <strain evidence="4">NBRC 104875</strain>
    </source>
</reference>
<feature type="domain" description="Nbr1 FW" evidence="3">
    <location>
        <begin position="231"/>
        <end position="322"/>
    </location>
</feature>
<keyword evidence="2" id="KW-0472">Membrane</keyword>
<name>A0A8J3VSB0_9ACTN</name>
<keyword evidence="5" id="KW-1185">Reference proteome</keyword>
<dbReference type="AlphaFoldDB" id="A0A8J3VSB0"/>
<organism evidence="4 5">
    <name type="scientific">Rugosimonospora africana</name>
    <dbReference type="NCBI Taxonomy" id="556532"/>
    <lineage>
        <taxon>Bacteria</taxon>
        <taxon>Bacillati</taxon>
        <taxon>Actinomycetota</taxon>
        <taxon>Actinomycetes</taxon>
        <taxon>Micromonosporales</taxon>
        <taxon>Micromonosporaceae</taxon>
        <taxon>Rugosimonospora</taxon>
    </lineage>
</organism>
<protein>
    <recommendedName>
        <fullName evidence="3">Nbr1 FW domain-containing protein</fullName>
    </recommendedName>
</protein>
<dbReference type="Proteomes" id="UP000642748">
    <property type="component" value="Unassembled WGS sequence"/>
</dbReference>
<accession>A0A8J3VSB0</accession>
<evidence type="ECO:0000313" key="5">
    <source>
        <dbReference type="Proteomes" id="UP000642748"/>
    </source>
</evidence>
<dbReference type="RefSeq" id="WP_203920455.1">
    <property type="nucleotide sequence ID" value="NZ_BONZ01000048.1"/>
</dbReference>
<dbReference type="GO" id="GO:0005975">
    <property type="term" value="P:carbohydrate metabolic process"/>
    <property type="evidence" value="ECO:0007669"/>
    <property type="project" value="UniProtKB-ARBA"/>
</dbReference>
<dbReference type="EMBL" id="BONZ01000048">
    <property type="protein sequence ID" value="GIH16884.1"/>
    <property type="molecule type" value="Genomic_DNA"/>
</dbReference>
<proteinExistence type="predicted"/>
<sequence length="335" mass="35968">MRGNLTPGLFRLRRENEWQEQGVVDRVAMPRAEAIEEFAAALRALRAAAGSPSFRTMSGRSHAISHTTLHDAVQGHRLPSWPTTAEFVKACLADPADFRERWEQANQIVRSVAGSPETSEPGESPDDSPDDSGQVDAADCLPDAPPDAPVRAPRRWPRLVVLAAAFAGTLVAGSVVIGVAASGGGNPQSRHGSPATARPLTASDCPVQQSNPPVATPPNPGDAGAFIGDITLPDCTHVPRGSTFTKIWRFKNIGKVPWRGYALHRIDLPQQRDQCQTITDVPIKDTEPGQIVDIEVAVTAPNSPGFCFVRFKMEDASGRIAFPGNRPVNFQVVVD</sequence>
<dbReference type="Gene3D" id="2.60.40.10">
    <property type="entry name" value="Immunoglobulins"/>
    <property type="match status" value="1"/>
</dbReference>
<feature type="region of interest" description="Disordered" evidence="1">
    <location>
        <begin position="183"/>
        <end position="218"/>
    </location>
</feature>
<dbReference type="PANTHER" id="PTHR20930:SF0">
    <property type="entry name" value="PROTEIN ILRUN"/>
    <property type="match status" value="1"/>
</dbReference>
<dbReference type="Pfam" id="PF16158">
    <property type="entry name" value="N_BRCA1_IG"/>
    <property type="match status" value="1"/>
</dbReference>
<dbReference type="CDD" id="cd14947">
    <property type="entry name" value="NBR1_like"/>
    <property type="match status" value="1"/>
</dbReference>
<feature type="transmembrane region" description="Helical" evidence="2">
    <location>
        <begin position="159"/>
        <end position="181"/>
    </location>
</feature>
<keyword evidence="2" id="KW-1133">Transmembrane helix</keyword>
<feature type="region of interest" description="Disordered" evidence="1">
    <location>
        <begin position="112"/>
        <end position="151"/>
    </location>
</feature>
<evidence type="ECO:0000256" key="1">
    <source>
        <dbReference type="SAM" id="MobiDB-lite"/>
    </source>
</evidence>
<comment type="caution">
    <text evidence="4">The sequence shown here is derived from an EMBL/GenBank/DDBJ whole genome shotgun (WGS) entry which is preliminary data.</text>
</comment>
<dbReference type="InterPro" id="IPR013783">
    <property type="entry name" value="Ig-like_fold"/>
</dbReference>
<gene>
    <name evidence="4" type="ORF">Raf01_50560</name>
</gene>
<evidence type="ECO:0000313" key="4">
    <source>
        <dbReference type="EMBL" id="GIH16884.1"/>
    </source>
</evidence>
<dbReference type="PANTHER" id="PTHR20930">
    <property type="entry name" value="OVARIAN CARCINOMA ANTIGEN CA125-RELATED"/>
    <property type="match status" value="1"/>
</dbReference>
<dbReference type="InterPro" id="IPR032350">
    <property type="entry name" value="Nbr1_FW"/>
</dbReference>
<keyword evidence="2" id="KW-0812">Transmembrane</keyword>
<evidence type="ECO:0000256" key="2">
    <source>
        <dbReference type="SAM" id="Phobius"/>
    </source>
</evidence>
<evidence type="ECO:0000259" key="3">
    <source>
        <dbReference type="Pfam" id="PF16158"/>
    </source>
</evidence>